<name>A0ABP8K0I0_9MICO</name>
<feature type="region of interest" description="Disordered" evidence="6">
    <location>
        <begin position="77"/>
        <end position="98"/>
    </location>
</feature>
<evidence type="ECO:0000256" key="3">
    <source>
        <dbReference type="ARBA" id="ARBA00023082"/>
    </source>
</evidence>
<dbReference type="PANTHER" id="PTHR43133">
    <property type="entry name" value="RNA POLYMERASE ECF-TYPE SIGMA FACTO"/>
    <property type="match status" value="1"/>
</dbReference>
<dbReference type="NCBIfam" id="TIGR02937">
    <property type="entry name" value="sigma70-ECF"/>
    <property type="match status" value="1"/>
</dbReference>
<reference evidence="9" key="1">
    <citation type="journal article" date="2019" name="Int. J. Syst. Evol. Microbiol.">
        <title>The Global Catalogue of Microorganisms (GCM) 10K type strain sequencing project: providing services to taxonomists for standard genome sequencing and annotation.</title>
        <authorList>
            <consortium name="The Broad Institute Genomics Platform"/>
            <consortium name="The Broad Institute Genome Sequencing Center for Infectious Disease"/>
            <person name="Wu L."/>
            <person name="Ma J."/>
        </authorList>
    </citation>
    <scope>NUCLEOTIDE SEQUENCE [LARGE SCALE GENOMIC DNA]</scope>
    <source>
        <strain evidence="9">JCM 17809</strain>
    </source>
</reference>
<sequence>MRAREEERYVRFVAERHAGLYRTAFLLTGNHHTAQDAVQSTLVKVYTSWKRVRRADRPVAYVHRMLANEVASMYRRRSAGEVPTERPQDLPGARRHAGPEERLVQAPALWCALQDLSERQRAVVVLRYYADLSEAEIADTLGIAPGTVKAHAHAALAALGATLRATDPFAQTRVEEAT</sequence>
<keyword evidence="3" id="KW-0731">Sigma factor</keyword>
<dbReference type="SUPFAM" id="SSF88946">
    <property type="entry name" value="Sigma2 domain of RNA polymerase sigma factors"/>
    <property type="match status" value="1"/>
</dbReference>
<dbReference type="NCBIfam" id="TIGR02983">
    <property type="entry name" value="SigE-fam_strep"/>
    <property type="match status" value="1"/>
</dbReference>
<evidence type="ECO:0000256" key="4">
    <source>
        <dbReference type="ARBA" id="ARBA00023125"/>
    </source>
</evidence>
<dbReference type="InterPro" id="IPR014325">
    <property type="entry name" value="RNA_pol_sigma-E_actinobac"/>
</dbReference>
<dbReference type="InterPro" id="IPR014284">
    <property type="entry name" value="RNA_pol_sigma-70_dom"/>
</dbReference>
<proteinExistence type="inferred from homology"/>
<protein>
    <submittedName>
        <fullName evidence="8">SigE family RNA polymerase sigma factor</fullName>
    </submittedName>
</protein>
<dbReference type="SMART" id="SM00421">
    <property type="entry name" value="HTH_LUXR"/>
    <property type="match status" value="1"/>
</dbReference>
<organism evidence="8 9">
    <name type="scientific">Fodinibacter luteus</name>
    <dbReference type="NCBI Taxonomy" id="552064"/>
    <lineage>
        <taxon>Bacteria</taxon>
        <taxon>Bacillati</taxon>
        <taxon>Actinomycetota</taxon>
        <taxon>Actinomycetes</taxon>
        <taxon>Micrococcales</taxon>
        <taxon>Intrasporangiaceae</taxon>
        <taxon>Fodinibacter (ex Wang et al. 2009)</taxon>
    </lineage>
</organism>
<dbReference type="Gene3D" id="1.10.1740.10">
    <property type="match status" value="1"/>
</dbReference>
<dbReference type="SUPFAM" id="SSF88659">
    <property type="entry name" value="Sigma3 and sigma4 domains of RNA polymerase sigma factors"/>
    <property type="match status" value="1"/>
</dbReference>
<dbReference type="InterPro" id="IPR013249">
    <property type="entry name" value="RNA_pol_sigma70_r4_t2"/>
</dbReference>
<evidence type="ECO:0000313" key="9">
    <source>
        <dbReference type="Proteomes" id="UP001500945"/>
    </source>
</evidence>
<keyword evidence="4" id="KW-0238">DNA-binding</keyword>
<dbReference type="Pfam" id="PF08281">
    <property type="entry name" value="Sigma70_r4_2"/>
    <property type="match status" value="1"/>
</dbReference>
<dbReference type="Proteomes" id="UP001500945">
    <property type="component" value="Unassembled WGS sequence"/>
</dbReference>
<evidence type="ECO:0000256" key="5">
    <source>
        <dbReference type="ARBA" id="ARBA00023163"/>
    </source>
</evidence>
<dbReference type="PANTHER" id="PTHR43133:SF50">
    <property type="entry name" value="ECF RNA POLYMERASE SIGMA FACTOR SIGM"/>
    <property type="match status" value="1"/>
</dbReference>
<accession>A0ABP8K0I0</accession>
<dbReference type="InterPro" id="IPR013325">
    <property type="entry name" value="RNA_pol_sigma_r2"/>
</dbReference>
<dbReference type="InterPro" id="IPR013324">
    <property type="entry name" value="RNA_pol_sigma_r3/r4-like"/>
</dbReference>
<evidence type="ECO:0000313" key="8">
    <source>
        <dbReference type="EMBL" id="GAA4398836.1"/>
    </source>
</evidence>
<dbReference type="InterPro" id="IPR000792">
    <property type="entry name" value="Tscrpt_reg_LuxR_C"/>
</dbReference>
<dbReference type="InterPro" id="IPR036388">
    <property type="entry name" value="WH-like_DNA-bd_sf"/>
</dbReference>
<gene>
    <name evidence="8" type="ORF">GCM10023168_05310</name>
</gene>
<evidence type="ECO:0000256" key="1">
    <source>
        <dbReference type="ARBA" id="ARBA00010641"/>
    </source>
</evidence>
<dbReference type="RefSeq" id="WP_345201970.1">
    <property type="nucleotide sequence ID" value="NZ_BAABGM010000003.1"/>
</dbReference>
<comment type="caution">
    <text evidence="8">The sequence shown here is derived from an EMBL/GenBank/DDBJ whole genome shotgun (WGS) entry which is preliminary data.</text>
</comment>
<dbReference type="Gene3D" id="1.10.10.10">
    <property type="entry name" value="Winged helix-like DNA-binding domain superfamily/Winged helix DNA-binding domain"/>
    <property type="match status" value="1"/>
</dbReference>
<dbReference type="Pfam" id="PF04542">
    <property type="entry name" value="Sigma70_r2"/>
    <property type="match status" value="1"/>
</dbReference>
<evidence type="ECO:0000256" key="2">
    <source>
        <dbReference type="ARBA" id="ARBA00023015"/>
    </source>
</evidence>
<evidence type="ECO:0000256" key="6">
    <source>
        <dbReference type="SAM" id="MobiDB-lite"/>
    </source>
</evidence>
<evidence type="ECO:0000259" key="7">
    <source>
        <dbReference type="SMART" id="SM00421"/>
    </source>
</evidence>
<dbReference type="InterPro" id="IPR039425">
    <property type="entry name" value="RNA_pol_sigma-70-like"/>
</dbReference>
<keyword evidence="2" id="KW-0805">Transcription regulation</keyword>
<feature type="domain" description="HTH luxR-type" evidence="7">
    <location>
        <begin position="113"/>
        <end position="171"/>
    </location>
</feature>
<comment type="similarity">
    <text evidence="1">Belongs to the sigma-70 factor family. ECF subfamily.</text>
</comment>
<keyword evidence="9" id="KW-1185">Reference proteome</keyword>
<keyword evidence="5" id="KW-0804">Transcription</keyword>
<dbReference type="EMBL" id="BAABGM010000003">
    <property type="protein sequence ID" value="GAA4398836.1"/>
    <property type="molecule type" value="Genomic_DNA"/>
</dbReference>
<dbReference type="InterPro" id="IPR007627">
    <property type="entry name" value="RNA_pol_sigma70_r2"/>
</dbReference>
<dbReference type="CDD" id="cd06171">
    <property type="entry name" value="Sigma70_r4"/>
    <property type="match status" value="1"/>
</dbReference>